<proteinExistence type="predicted"/>
<gene>
    <name evidence="1" type="ORF">BGZ70_004541</name>
</gene>
<comment type="caution">
    <text evidence="1">The sequence shown here is derived from an EMBL/GenBank/DDBJ whole genome shotgun (WGS) entry which is preliminary data.</text>
</comment>
<organism evidence="1 2">
    <name type="scientific">Mortierella alpina</name>
    <name type="common">Oleaginous fungus</name>
    <name type="synonym">Mortierella renispora</name>
    <dbReference type="NCBI Taxonomy" id="64518"/>
    <lineage>
        <taxon>Eukaryota</taxon>
        <taxon>Fungi</taxon>
        <taxon>Fungi incertae sedis</taxon>
        <taxon>Mucoromycota</taxon>
        <taxon>Mortierellomycotina</taxon>
        <taxon>Mortierellomycetes</taxon>
        <taxon>Mortierellales</taxon>
        <taxon>Mortierellaceae</taxon>
        <taxon>Mortierella</taxon>
    </lineage>
</organism>
<dbReference type="OrthoDB" id="5580651at2759"/>
<sequence length="86" mass="9609">MVTTGYLQFRAEEVQKMSTEIIEKSNAEIQQRSKEMTAKAQLMVDQAKDTVEKKVASAKEEVEKMRKLMSPSAVEAKAITENESAA</sequence>
<dbReference type="Proteomes" id="UP000738359">
    <property type="component" value="Unassembled WGS sequence"/>
</dbReference>
<evidence type="ECO:0000313" key="1">
    <source>
        <dbReference type="EMBL" id="KAF9965582.1"/>
    </source>
</evidence>
<name>A0A9P6JA72_MORAP</name>
<keyword evidence="2" id="KW-1185">Reference proteome</keyword>
<accession>A0A9P6JA72</accession>
<dbReference type="EMBL" id="JAAAHY010000240">
    <property type="protein sequence ID" value="KAF9965582.1"/>
    <property type="molecule type" value="Genomic_DNA"/>
</dbReference>
<reference evidence="1" key="1">
    <citation type="journal article" date="2020" name="Fungal Divers.">
        <title>Resolving the Mortierellaceae phylogeny through synthesis of multi-gene phylogenetics and phylogenomics.</title>
        <authorList>
            <person name="Vandepol N."/>
            <person name="Liber J."/>
            <person name="Desiro A."/>
            <person name="Na H."/>
            <person name="Kennedy M."/>
            <person name="Barry K."/>
            <person name="Grigoriev I.V."/>
            <person name="Miller A.N."/>
            <person name="O'Donnell K."/>
            <person name="Stajich J.E."/>
            <person name="Bonito G."/>
        </authorList>
    </citation>
    <scope>NUCLEOTIDE SEQUENCE</scope>
    <source>
        <strain evidence="1">CK1249</strain>
    </source>
</reference>
<evidence type="ECO:0000313" key="2">
    <source>
        <dbReference type="Proteomes" id="UP000738359"/>
    </source>
</evidence>
<protein>
    <submittedName>
        <fullName evidence="1">Uncharacterized protein</fullName>
    </submittedName>
</protein>
<dbReference type="AlphaFoldDB" id="A0A9P6JA72"/>